<dbReference type="EMBL" id="BARW01020048">
    <property type="protein sequence ID" value="GAJ01724.1"/>
    <property type="molecule type" value="Genomic_DNA"/>
</dbReference>
<sequence>VDAITTAVTWHMTAGAVPLDAALFVALAGANTMLAWPLDVAAALIVPAAVSPSPSILARTANILSITAAPCNIILTYGVALIDGTVGFSVEWEALSPNSTIVPV</sequence>
<gene>
    <name evidence="1" type="ORF">S12H4_33946</name>
</gene>
<feature type="non-terminal residue" evidence="1">
    <location>
        <position position="1"/>
    </location>
</feature>
<proteinExistence type="predicted"/>
<accession>X1T8W6</accession>
<reference evidence="1" key="1">
    <citation type="journal article" date="2014" name="Front. Microbiol.">
        <title>High frequency of phylogenetically diverse reductive dehalogenase-homologous genes in deep subseafloor sedimentary metagenomes.</title>
        <authorList>
            <person name="Kawai M."/>
            <person name="Futagami T."/>
            <person name="Toyoda A."/>
            <person name="Takaki Y."/>
            <person name="Nishi S."/>
            <person name="Hori S."/>
            <person name="Arai W."/>
            <person name="Tsubouchi T."/>
            <person name="Morono Y."/>
            <person name="Uchiyama I."/>
            <person name="Ito T."/>
            <person name="Fujiyama A."/>
            <person name="Inagaki F."/>
            <person name="Takami H."/>
        </authorList>
    </citation>
    <scope>NUCLEOTIDE SEQUENCE</scope>
    <source>
        <strain evidence="1">Expedition CK06-06</strain>
    </source>
</reference>
<protein>
    <submittedName>
        <fullName evidence="1">Uncharacterized protein</fullName>
    </submittedName>
</protein>
<dbReference type="AlphaFoldDB" id="X1T8W6"/>
<comment type="caution">
    <text evidence="1">The sequence shown here is derived from an EMBL/GenBank/DDBJ whole genome shotgun (WGS) entry which is preliminary data.</text>
</comment>
<organism evidence="1">
    <name type="scientific">marine sediment metagenome</name>
    <dbReference type="NCBI Taxonomy" id="412755"/>
    <lineage>
        <taxon>unclassified sequences</taxon>
        <taxon>metagenomes</taxon>
        <taxon>ecological metagenomes</taxon>
    </lineage>
</organism>
<evidence type="ECO:0000313" key="1">
    <source>
        <dbReference type="EMBL" id="GAJ01724.1"/>
    </source>
</evidence>
<name>X1T8W6_9ZZZZ</name>